<dbReference type="Gene3D" id="3.40.710.10">
    <property type="entry name" value="DD-peptidase/beta-lactamase superfamily"/>
    <property type="match status" value="1"/>
</dbReference>
<evidence type="ECO:0000313" key="4">
    <source>
        <dbReference type="Proteomes" id="UP000256345"/>
    </source>
</evidence>
<dbReference type="AlphaFoldDB" id="A0AAC8TJM5"/>
<name>A0AAC8TJM5_9BACT</name>
<sequence>MKRTWKTGLILAGGLLTPGLIGCGPGSDGLDTLAGTDTGTSRAALTVYEQAAVDTANGSPDCTTLGDFYWELGNGTAKLFSFSRGSGVSETTVMPLASASKWLYASAYLQAKGYANLSAAEKKRLNFTSGFLEGSDVNCGDTGTSVSACYGPDHKNVSYRLLRDGKFFYDGGHMQKLALDDIGARLGTGIASVPDWLNAQLGTSLPQTAGAVAVAGGFWGSAAQYRVFLRNLLNNQYGMSARLNADAVPAYPGGPDVAYTPWTMGQAYYGLGHWLERESVNGVWSVTGYSSPGAFGFYPWVDAGKSQYMLLARARANGPGGEGGLSLVCAQDIRKAYETGVPQL</sequence>
<gene>
    <name evidence="1" type="ORF">AA314_08482</name>
    <name evidence="2" type="ORF">ATI61_105178</name>
</gene>
<organism evidence="1 3">
    <name type="scientific">Archangium gephyra</name>
    <dbReference type="NCBI Taxonomy" id="48"/>
    <lineage>
        <taxon>Bacteria</taxon>
        <taxon>Pseudomonadati</taxon>
        <taxon>Myxococcota</taxon>
        <taxon>Myxococcia</taxon>
        <taxon>Myxococcales</taxon>
        <taxon>Cystobacterineae</taxon>
        <taxon>Archangiaceae</taxon>
        <taxon>Archangium</taxon>
    </lineage>
</organism>
<evidence type="ECO:0000313" key="3">
    <source>
        <dbReference type="Proteomes" id="UP000035579"/>
    </source>
</evidence>
<accession>A0AAC8TJM5</accession>
<proteinExistence type="predicted"/>
<dbReference type="SUPFAM" id="SSF56601">
    <property type="entry name" value="beta-lactamase/transpeptidase-like"/>
    <property type="match status" value="1"/>
</dbReference>
<dbReference type="Proteomes" id="UP000256345">
    <property type="component" value="Unassembled WGS sequence"/>
</dbReference>
<evidence type="ECO:0000313" key="2">
    <source>
        <dbReference type="EMBL" id="REG31851.1"/>
    </source>
</evidence>
<dbReference type="InterPro" id="IPR012338">
    <property type="entry name" value="Beta-lactam/transpept-like"/>
</dbReference>
<dbReference type="Proteomes" id="UP000035579">
    <property type="component" value="Chromosome"/>
</dbReference>
<protein>
    <submittedName>
        <fullName evidence="1">Signal peptide protein</fullName>
    </submittedName>
</protein>
<dbReference type="PROSITE" id="PS51257">
    <property type="entry name" value="PROKAR_LIPOPROTEIN"/>
    <property type="match status" value="1"/>
</dbReference>
<keyword evidence="4" id="KW-1185">Reference proteome</keyword>
<dbReference type="KEGG" id="age:AA314_08482"/>
<reference evidence="2 4" key="2">
    <citation type="submission" date="2018-08" db="EMBL/GenBank/DDBJ databases">
        <title>Genomic Encyclopedia of Archaeal and Bacterial Type Strains, Phase II (KMG-II): from individual species to whole genera.</title>
        <authorList>
            <person name="Goeker M."/>
        </authorList>
    </citation>
    <scope>NUCLEOTIDE SEQUENCE [LARGE SCALE GENOMIC DNA]</scope>
    <source>
        <strain evidence="2 4">DSM 2261</strain>
    </source>
</reference>
<dbReference type="EMBL" id="QUMU01000005">
    <property type="protein sequence ID" value="REG31851.1"/>
    <property type="molecule type" value="Genomic_DNA"/>
</dbReference>
<dbReference type="EMBL" id="CP011509">
    <property type="protein sequence ID" value="AKJ06856.1"/>
    <property type="molecule type" value="Genomic_DNA"/>
</dbReference>
<evidence type="ECO:0000313" key="1">
    <source>
        <dbReference type="EMBL" id="AKJ06856.1"/>
    </source>
</evidence>
<dbReference type="RefSeq" id="WP_047860033.1">
    <property type="nucleotide sequence ID" value="NZ_CP011509.1"/>
</dbReference>
<reference evidence="1 3" key="1">
    <citation type="submission" date="2015-05" db="EMBL/GenBank/DDBJ databases">
        <title>Genome assembly of Archangium gephyra DSM 2261.</title>
        <authorList>
            <person name="Sharma G."/>
            <person name="Subramanian S."/>
        </authorList>
    </citation>
    <scope>NUCLEOTIDE SEQUENCE [LARGE SCALE GENOMIC DNA]</scope>
    <source>
        <strain evidence="1 3">DSM 2261</strain>
    </source>
</reference>